<dbReference type="RefSeq" id="WP_199870686.1">
    <property type="nucleotide sequence ID" value="NZ_JAAGPU010000034.1"/>
</dbReference>
<comment type="caution">
    <text evidence="2">The sequence shown here is derived from an EMBL/GenBank/DDBJ whole genome shotgun (WGS) entry which is preliminary data.</text>
</comment>
<keyword evidence="1" id="KW-0472">Membrane</keyword>
<proteinExistence type="predicted"/>
<reference evidence="2 3" key="1">
    <citation type="submission" date="2020-02" db="EMBL/GenBank/DDBJ databases">
        <title>Genome assembly of a novel Clostridium senegalense strain.</title>
        <authorList>
            <person name="Gupta T.B."/>
            <person name="Jauregui R."/>
            <person name="Maclean P."/>
            <person name="Nawarathana A."/>
            <person name="Brightwell G."/>
        </authorList>
    </citation>
    <scope>NUCLEOTIDE SEQUENCE [LARGE SCALE GENOMIC DNA]</scope>
    <source>
        <strain evidence="2 3">AGRFS4</strain>
    </source>
</reference>
<dbReference type="EMBL" id="JAAGPU010000034">
    <property type="protein sequence ID" value="NEU06141.1"/>
    <property type="molecule type" value="Genomic_DNA"/>
</dbReference>
<dbReference type="Proteomes" id="UP000481872">
    <property type="component" value="Unassembled WGS sequence"/>
</dbReference>
<accession>A0A6M0H8G4</accession>
<evidence type="ECO:0000256" key="1">
    <source>
        <dbReference type="SAM" id="Phobius"/>
    </source>
</evidence>
<keyword evidence="1" id="KW-0812">Transmembrane</keyword>
<dbReference type="AlphaFoldDB" id="A0A6M0H8G4"/>
<gene>
    <name evidence="2" type="ORF">G3M99_15045</name>
</gene>
<keyword evidence="3" id="KW-1185">Reference proteome</keyword>
<evidence type="ECO:0000313" key="3">
    <source>
        <dbReference type="Proteomes" id="UP000481872"/>
    </source>
</evidence>
<organism evidence="2 3">
    <name type="scientific">Clostridium senegalense</name>
    <dbReference type="NCBI Taxonomy" id="1465809"/>
    <lineage>
        <taxon>Bacteria</taxon>
        <taxon>Bacillati</taxon>
        <taxon>Bacillota</taxon>
        <taxon>Clostridia</taxon>
        <taxon>Eubacteriales</taxon>
        <taxon>Clostridiaceae</taxon>
        <taxon>Clostridium</taxon>
    </lineage>
</organism>
<evidence type="ECO:0000313" key="2">
    <source>
        <dbReference type="EMBL" id="NEU06141.1"/>
    </source>
</evidence>
<feature type="transmembrane region" description="Helical" evidence="1">
    <location>
        <begin position="7"/>
        <end position="26"/>
    </location>
</feature>
<sequence>MKKKFNITVLTISFIITLIYMFAININNFENKVINIEKINGKFSELGNVKIKTLTQADRFHANKFILDNSGKVSKEKVKYDYYRDVGEEVLQDKSLFRDSIELRNSIVSENEKFKVVIGNKEEQRFNMSSYKNTLNISCKDKDTNSIKKFNVELNCTGNIDLIYSTIYKEKVYLIFEHTDLQEKDHETSISLAVIDVNDKSVVESKNIAIKDKRILESVGIFQRDEKIYIPLVDRNLEYNKTVNLTMGAIDINTLEFNSIDYGIFENKDYNLRINGNICLEDEKLFMIVDINNDIENINESKFIIFDLNENKFKENKEVKINNGDNLISISDFMVDGNNMIILYNNIDLESGNPSKEKYVKVIDMSTNKDVFLGKMNSNILESQWREDYHLIKNK</sequence>
<protein>
    <submittedName>
        <fullName evidence="2">Uncharacterized protein</fullName>
    </submittedName>
</protein>
<name>A0A6M0H8G4_9CLOT</name>
<keyword evidence="1" id="KW-1133">Transmembrane helix</keyword>